<dbReference type="Gene3D" id="3.30.1930.10">
    <property type="entry name" value="capsid protein of prophage domain"/>
    <property type="match status" value="1"/>
</dbReference>
<protein>
    <submittedName>
        <fullName evidence="1">Minor capsid protein E</fullName>
    </submittedName>
</protein>
<evidence type="ECO:0000313" key="1">
    <source>
        <dbReference type="EMBL" id="GEP09816.1"/>
    </source>
</evidence>
<dbReference type="EMBL" id="BJZV01000007">
    <property type="protein sequence ID" value="GEP09816.1"/>
    <property type="molecule type" value="Genomic_DNA"/>
</dbReference>
<name>A0A512JIN9_9HYPH</name>
<organism evidence="1 2">
    <name type="scientific">Methylobacterium gnaphalii</name>
    <dbReference type="NCBI Taxonomy" id="1010610"/>
    <lineage>
        <taxon>Bacteria</taxon>
        <taxon>Pseudomonadati</taxon>
        <taxon>Pseudomonadota</taxon>
        <taxon>Alphaproteobacteria</taxon>
        <taxon>Hyphomicrobiales</taxon>
        <taxon>Methylobacteriaceae</taxon>
        <taxon>Methylobacterium</taxon>
    </lineage>
</organism>
<proteinExistence type="inferred from homology"/>
<evidence type="ECO:0000313" key="2">
    <source>
        <dbReference type="Proteomes" id="UP000321750"/>
    </source>
</evidence>
<accession>A0A512JIN9</accession>
<keyword evidence="2" id="KW-1185">Reference proteome</keyword>
<reference evidence="1 2" key="1">
    <citation type="submission" date="2019-07" db="EMBL/GenBank/DDBJ databases">
        <title>Whole genome shotgun sequence of Methylobacterium gnaphalii NBRC 107716.</title>
        <authorList>
            <person name="Hosoyama A."/>
            <person name="Uohara A."/>
            <person name="Ohji S."/>
            <person name="Ichikawa N."/>
        </authorList>
    </citation>
    <scope>NUCLEOTIDE SEQUENCE [LARGE SCALE GENOMIC DNA]</scope>
    <source>
        <strain evidence="1 2">NBRC 107716</strain>
    </source>
</reference>
<sequence length="346" mass="38471">MAIDYNSTAQLLGAFGVLDRAKPVLLNLFFPMEQTFDTEEVYFDRVQRARKLAPFVVPTIEGKPQRSRGYTTMGFRPPYVKPMHMIEPQKMLKRRVGEQLLGNMTPQQRFDLSLFDNMLIEDDQITRTEEWMAAQLLLTGSMTCQGEDHPPVLVDLNRNASHTVALTGALRWNQTGVDPYANLRGWAKTVQRNSGFHPGVVVFDPFAADYFLNSPGVTRVMNTYRQTSGNVDLAGKVTGGGLGEEVKYLGSIGEFDCFQYQQLYTDDAGNVQQFMPDNSVIMGNPVGCQGIRTYGAIMDADAGLTPLARFPSVWKEKNPSAWFSMVQSAPLPLLGWADATFSATVA</sequence>
<dbReference type="Pfam" id="PF03864">
    <property type="entry name" value="Phage_cap_E"/>
    <property type="match status" value="1"/>
</dbReference>
<dbReference type="AlphaFoldDB" id="A0A512JIN9"/>
<dbReference type="OrthoDB" id="5449178at2"/>
<gene>
    <name evidence="1" type="ORF">MGN01_16610</name>
</gene>
<dbReference type="HAMAP" id="MF_04133">
    <property type="entry name" value="CAPSID_LAMBDA"/>
    <property type="match status" value="1"/>
</dbReference>
<dbReference type="RefSeq" id="WP_147046118.1">
    <property type="nucleotide sequence ID" value="NZ_BJZV01000007.1"/>
</dbReference>
<dbReference type="Gene3D" id="3.15.30.10">
    <property type="entry name" value="putative capsid protein of prophage domain like"/>
    <property type="match status" value="1"/>
</dbReference>
<dbReference type="InterPro" id="IPR005564">
    <property type="entry name" value="Major_capsid_GpE"/>
</dbReference>
<dbReference type="Proteomes" id="UP000321750">
    <property type="component" value="Unassembled WGS sequence"/>
</dbReference>
<comment type="caution">
    <text evidence="1">The sequence shown here is derived from an EMBL/GenBank/DDBJ whole genome shotgun (WGS) entry which is preliminary data.</text>
</comment>